<dbReference type="PANTHER" id="PTHR36503:SF2">
    <property type="entry name" value="BLR2408 PROTEIN"/>
    <property type="match status" value="1"/>
</dbReference>
<name>R2Y5X1_9ENTE</name>
<reference evidence="3 5" key="2">
    <citation type="submission" date="2013-03" db="EMBL/GenBank/DDBJ databases">
        <title>The Genome Sequence of Enterococcus gilvus ATCC BAA-350 (PacBio/Illumina hybrid assembly).</title>
        <authorList>
            <consortium name="The Broad Institute Genomics Platform"/>
            <consortium name="The Broad Institute Genome Sequencing Center for Infectious Disease"/>
            <person name="Earl A."/>
            <person name="Russ C."/>
            <person name="Gilmore M."/>
            <person name="Surin D."/>
            <person name="Walker B."/>
            <person name="Young S."/>
            <person name="Zeng Q."/>
            <person name="Gargeya S."/>
            <person name="Fitzgerald M."/>
            <person name="Haas B."/>
            <person name="Abouelleil A."/>
            <person name="Allen A.W."/>
            <person name="Alvarado L."/>
            <person name="Arachchi H.M."/>
            <person name="Berlin A.M."/>
            <person name="Chapman S.B."/>
            <person name="Gainer-Dewar J."/>
            <person name="Goldberg J."/>
            <person name="Griggs A."/>
            <person name="Gujja S."/>
            <person name="Hansen M."/>
            <person name="Howarth C."/>
            <person name="Imamovic A."/>
            <person name="Ireland A."/>
            <person name="Larimer J."/>
            <person name="McCowan C."/>
            <person name="Murphy C."/>
            <person name="Pearson M."/>
            <person name="Poon T.W."/>
            <person name="Priest M."/>
            <person name="Roberts A."/>
            <person name="Saif S."/>
            <person name="Shea T."/>
            <person name="Sisk P."/>
            <person name="Sykes S."/>
            <person name="Wortman J."/>
            <person name="Nusbaum C."/>
            <person name="Birren B."/>
        </authorList>
    </citation>
    <scope>NUCLEOTIDE SEQUENCE [LARGE SCALE GENOMIC DNA]</scope>
    <source>
        <strain evidence="3 5">ATCC BAA-350</strain>
    </source>
</reference>
<dbReference type="InterPro" id="IPR004360">
    <property type="entry name" value="Glyas_Fos-R_dOase_dom"/>
</dbReference>
<dbReference type="OrthoDB" id="9798430at2"/>
<evidence type="ECO:0000313" key="4">
    <source>
        <dbReference type="Proteomes" id="UP000013750"/>
    </source>
</evidence>
<dbReference type="Proteomes" id="UP000013750">
    <property type="component" value="Unassembled WGS sequence"/>
</dbReference>
<accession>R2Y5X1</accession>
<dbReference type="HOGENOM" id="CLU_046006_21_0_9"/>
<dbReference type="Pfam" id="PF00903">
    <property type="entry name" value="Glyoxalase"/>
    <property type="match status" value="1"/>
</dbReference>
<gene>
    <name evidence="3" type="ORF">I592_03589</name>
    <name evidence="2" type="ORF">UKC_00772</name>
</gene>
<protein>
    <submittedName>
        <fullName evidence="2">Glyoxalase</fullName>
    </submittedName>
</protein>
<dbReference type="EMBL" id="AJDQ01000004">
    <property type="protein sequence ID" value="EOI57797.1"/>
    <property type="molecule type" value="Genomic_DNA"/>
</dbReference>
<dbReference type="eggNOG" id="COG3607">
    <property type="taxonomic scope" value="Bacteria"/>
</dbReference>
<dbReference type="InterPro" id="IPR029068">
    <property type="entry name" value="Glyas_Bleomycin-R_OHBP_Dase"/>
</dbReference>
<dbReference type="Proteomes" id="UP000014160">
    <property type="component" value="Unassembled WGS sequence"/>
</dbReference>
<reference evidence="2 4" key="1">
    <citation type="submission" date="2013-02" db="EMBL/GenBank/DDBJ databases">
        <title>The Genome Sequence of Enterococcus gilvus ATCC BAA-350.</title>
        <authorList>
            <consortium name="The Broad Institute Genome Sequencing Platform"/>
            <consortium name="The Broad Institute Genome Sequencing Center for Infectious Disease"/>
            <person name="Earl A.M."/>
            <person name="Gilmore M.S."/>
            <person name="Lebreton F."/>
            <person name="Walker B."/>
            <person name="Young S.K."/>
            <person name="Zeng Q."/>
            <person name="Gargeya S."/>
            <person name="Fitzgerald M."/>
            <person name="Haas B."/>
            <person name="Abouelleil A."/>
            <person name="Alvarado L."/>
            <person name="Arachchi H.M."/>
            <person name="Berlin A.M."/>
            <person name="Chapman S.B."/>
            <person name="Dewar J."/>
            <person name="Goldberg J."/>
            <person name="Griggs A."/>
            <person name="Gujja S."/>
            <person name="Hansen M."/>
            <person name="Howarth C."/>
            <person name="Imamovic A."/>
            <person name="Larimer J."/>
            <person name="McCowan C."/>
            <person name="Murphy C."/>
            <person name="Neiman D."/>
            <person name="Pearson M."/>
            <person name="Priest M."/>
            <person name="Roberts A."/>
            <person name="Saif S."/>
            <person name="Shea T."/>
            <person name="Sisk P."/>
            <person name="Sykes S."/>
            <person name="Wortman J."/>
            <person name="Nusbaum C."/>
            <person name="Birren B."/>
        </authorList>
    </citation>
    <scope>NUCLEOTIDE SEQUENCE [LARGE SCALE GENOMIC DNA]</scope>
    <source>
        <strain evidence="2 4">ATCC BAA-350</strain>
    </source>
</reference>
<dbReference type="RefSeq" id="WP_010779221.1">
    <property type="nucleotide sequence ID" value="NZ_ASWH01000002.1"/>
</dbReference>
<sequence length="132" mass="14981">MSTMVFANYPVKDVQASTEFYTKLGFTKVEEMSNENSSSMRWDDNFWIMLLSHEFYGLFLKNKEIADVRSQSGALTAFSVESPEVVKKIADAAKANGGDYFAVDMGIPEDQMFSLEITDLDGNQFEPVWMEM</sequence>
<dbReference type="PROSITE" id="PS51819">
    <property type="entry name" value="VOC"/>
    <property type="match status" value="1"/>
</dbReference>
<evidence type="ECO:0000313" key="2">
    <source>
        <dbReference type="EMBL" id="EOI57797.1"/>
    </source>
</evidence>
<keyword evidence="5" id="KW-1185">Reference proteome</keyword>
<dbReference type="InterPro" id="IPR037523">
    <property type="entry name" value="VOC_core"/>
</dbReference>
<evidence type="ECO:0000259" key="1">
    <source>
        <dbReference type="PROSITE" id="PS51819"/>
    </source>
</evidence>
<dbReference type="SUPFAM" id="SSF54593">
    <property type="entry name" value="Glyoxalase/Bleomycin resistance protein/Dihydroxybiphenyl dioxygenase"/>
    <property type="match status" value="1"/>
</dbReference>
<evidence type="ECO:0000313" key="5">
    <source>
        <dbReference type="Proteomes" id="UP000014160"/>
    </source>
</evidence>
<dbReference type="PANTHER" id="PTHR36503">
    <property type="entry name" value="BLR2520 PROTEIN"/>
    <property type="match status" value="1"/>
</dbReference>
<evidence type="ECO:0000313" key="3">
    <source>
        <dbReference type="EMBL" id="EOW79449.1"/>
    </source>
</evidence>
<feature type="domain" description="VOC" evidence="1">
    <location>
        <begin position="3"/>
        <end position="130"/>
    </location>
</feature>
<proteinExistence type="predicted"/>
<dbReference type="PATRIC" id="fig|1158614.3.peg.800"/>
<organism evidence="2 4">
    <name type="scientific">Enterococcus gilvus ATCC BAA-350</name>
    <dbReference type="NCBI Taxonomy" id="1158614"/>
    <lineage>
        <taxon>Bacteria</taxon>
        <taxon>Bacillati</taxon>
        <taxon>Bacillota</taxon>
        <taxon>Bacilli</taxon>
        <taxon>Lactobacillales</taxon>
        <taxon>Enterococcaceae</taxon>
        <taxon>Enterococcus</taxon>
    </lineage>
</organism>
<dbReference type="AlphaFoldDB" id="R2Y5X1"/>
<comment type="caution">
    <text evidence="2">The sequence shown here is derived from an EMBL/GenBank/DDBJ whole genome shotgun (WGS) entry which is preliminary data.</text>
</comment>
<dbReference type="EMBL" id="ASWH01000002">
    <property type="protein sequence ID" value="EOW79449.1"/>
    <property type="molecule type" value="Genomic_DNA"/>
</dbReference>
<dbReference type="Gene3D" id="3.10.180.10">
    <property type="entry name" value="2,3-Dihydroxybiphenyl 1,2-Dioxygenase, domain 1"/>
    <property type="match status" value="1"/>
</dbReference>